<sequence>MNGVTTMNRKVTRIGNSLGVAITDALKQVGLGLGDDVDIVVRKEQGEIVIRKRVTVPEGFDPRFFDILTKNMEEYRETIEGLKDR</sequence>
<comment type="caution">
    <text evidence="1">The sequence shown here is derived from an EMBL/GenBank/DDBJ whole genome shotgun (WGS) entry which is preliminary data.</text>
</comment>
<dbReference type="InterPro" id="IPR037914">
    <property type="entry name" value="SpoVT-AbrB_sf"/>
</dbReference>
<gene>
    <name evidence="1" type="ORF">EFBL_2013</name>
</gene>
<name>A0A292YHK5_9BACL</name>
<dbReference type="OrthoDB" id="582905at2"/>
<dbReference type="Proteomes" id="UP000217785">
    <property type="component" value="Unassembled WGS sequence"/>
</dbReference>
<keyword evidence="2" id="KW-1185">Reference proteome</keyword>
<protein>
    <submittedName>
        <fullName evidence="1">AbrB family transcriptional regulator</fullName>
    </submittedName>
</protein>
<reference evidence="2" key="1">
    <citation type="submission" date="2017-07" db="EMBL/GenBank/DDBJ databases">
        <title>Draft genome sequence of Effusibacillus lacus strain skLN1.</title>
        <authorList>
            <person name="Watanabe M."/>
            <person name="Kojima H."/>
            <person name="Fukui M."/>
        </authorList>
    </citation>
    <scope>NUCLEOTIDE SEQUENCE [LARGE SCALE GENOMIC DNA]</scope>
    <source>
        <strain evidence="2">skLN1</strain>
    </source>
</reference>
<accession>A0A292YHK5</accession>
<evidence type="ECO:0000313" key="2">
    <source>
        <dbReference type="Proteomes" id="UP000217785"/>
    </source>
</evidence>
<dbReference type="EMBL" id="BDUF01000057">
    <property type="protein sequence ID" value="GAX90387.1"/>
    <property type="molecule type" value="Genomic_DNA"/>
</dbReference>
<organism evidence="1 2">
    <name type="scientific">Effusibacillus lacus</name>
    <dbReference type="NCBI Taxonomy" id="1348429"/>
    <lineage>
        <taxon>Bacteria</taxon>
        <taxon>Bacillati</taxon>
        <taxon>Bacillota</taxon>
        <taxon>Bacilli</taxon>
        <taxon>Bacillales</taxon>
        <taxon>Alicyclobacillaceae</taxon>
        <taxon>Effusibacillus</taxon>
    </lineage>
</organism>
<proteinExistence type="predicted"/>
<dbReference type="AlphaFoldDB" id="A0A292YHK5"/>
<evidence type="ECO:0000313" key="1">
    <source>
        <dbReference type="EMBL" id="GAX90387.1"/>
    </source>
</evidence>
<dbReference type="Gene3D" id="2.10.260.10">
    <property type="match status" value="1"/>
</dbReference>
<dbReference type="SUPFAM" id="SSF89447">
    <property type="entry name" value="AbrB/MazE/MraZ-like"/>
    <property type="match status" value="1"/>
</dbReference>